<name>A0ABT7EUE8_9GAMM</name>
<accession>A0ABT7EUE8</accession>
<reference evidence="1 2" key="1">
    <citation type="submission" date="2023-05" db="EMBL/GenBank/DDBJ databases">
        <title>Pseudoalteromonas ardens sp. nov., Pseudoalteromonas obscura sp. nov., and Pseudoalteromonas umbrosa sp. nov., isolated from the coral Montipora capitata.</title>
        <authorList>
            <person name="Thomas E.M."/>
            <person name="Smith E.M."/>
            <person name="Papke E."/>
            <person name="Shlafstein M.D."/>
            <person name="Oline D.K."/>
            <person name="Videau P."/>
            <person name="Saw J.H."/>
            <person name="Strangman W.K."/>
            <person name="Ushijima B."/>
        </authorList>
    </citation>
    <scope>NUCLEOTIDE SEQUENCE [LARGE SCALE GENOMIC DNA]</scope>
    <source>
        <strain evidence="1 2">P94</strain>
    </source>
</reference>
<gene>
    <name evidence="1" type="ORF">QNM18_26790</name>
</gene>
<dbReference type="RefSeq" id="WP_284138925.1">
    <property type="nucleotide sequence ID" value="NZ_JASJUT010000021.1"/>
</dbReference>
<evidence type="ECO:0000313" key="2">
    <source>
        <dbReference type="Proteomes" id="UP001231915"/>
    </source>
</evidence>
<evidence type="ECO:0000313" key="1">
    <source>
        <dbReference type="EMBL" id="MDK2598666.1"/>
    </source>
</evidence>
<keyword evidence="2" id="KW-1185">Reference proteome</keyword>
<dbReference type="Proteomes" id="UP001231915">
    <property type="component" value="Unassembled WGS sequence"/>
</dbReference>
<proteinExistence type="predicted"/>
<organism evidence="1 2">
    <name type="scientific">Pseudoalteromonas obscura</name>
    <dbReference type="NCBI Taxonomy" id="3048491"/>
    <lineage>
        <taxon>Bacteria</taxon>
        <taxon>Pseudomonadati</taxon>
        <taxon>Pseudomonadota</taxon>
        <taxon>Gammaproteobacteria</taxon>
        <taxon>Alteromonadales</taxon>
        <taxon>Pseudoalteromonadaceae</taxon>
        <taxon>Pseudoalteromonas</taxon>
    </lineage>
</organism>
<protein>
    <submittedName>
        <fullName evidence="1">Uncharacterized protein</fullName>
    </submittedName>
</protein>
<comment type="caution">
    <text evidence="1">The sequence shown here is derived from an EMBL/GenBank/DDBJ whole genome shotgun (WGS) entry which is preliminary data.</text>
</comment>
<sequence>MPKAVTIYRWDDEGAPQFVTGKYSEIIAVLDACLLTGYGNKQPLGWTKLFSESVACCYKNASGGCVVFSSNTGTDDAKGTYVQAAQSATNGTNLVRPGWKQSIKVFPNHNVSWVVIGTDSAVYLFFGYVSKYEITSYKYIASAFFGDLSHAITNDAGKFVAICSLANEDFSLDTSSSISSNTGRNIDHLNHLSPSSSPGVKIYDADAANEFTLYLPDAPYLPVSQSSINNLGAITSNSLMAVTLKAKDLEVAKDRSGEFITASTTRPACRGALPGLFNTLCAHPFDVVWPSLVNYGGQQHLILRVTTPTRASKLILNVELWND</sequence>
<dbReference type="EMBL" id="JASJUT010000021">
    <property type="protein sequence ID" value="MDK2598666.1"/>
    <property type="molecule type" value="Genomic_DNA"/>
</dbReference>